<evidence type="ECO:0000256" key="6">
    <source>
        <dbReference type="ARBA" id="ARBA00023004"/>
    </source>
</evidence>
<keyword evidence="7 9" id="KW-0503">Monooxygenase</keyword>
<keyword evidence="12" id="KW-1185">Reference proteome</keyword>
<accession>A0A6A5ZEA5</accession>
<evidence type="ECO:0000256" key="3">
    <source>
        <dbReference type="ARBA" id="ARBA00022617"/>
    </source>
</evidence>
<dbReference type="OrthoDB" id="1470350at2759"/>
<dbReference type="Proteomes" id="UP000799770">
    <property type="component" value="Unassembled WGS sequence"/>
</dbReference>
<protein>
    <submittedName>
        <fullName evidence="11">Cytochrome P450</fullName>
    </submittedName>
</protein>
<dbReference type="Gene3D" id="1.10.630.10">
    <property type="entry name" value="Cytochrome P450"/>
    <property type="match status" value="1"/>
</dbReference>
<dbReference type="PANTHER" id="PTHR24305:SF237">
    <property type="entry name" value="CYTOCHROME P450 MONOOXYGENASE ATNE-RELATED"/>
    <property type="match status" value="1"/>
</dbReference>
<keyword evidence="5 9" id="KW-0560">Oxidoreductase</keyword>
<evidence type="ECO:0000256" key="9">
    <source>
        <dbReference type="RuleBase" id="RU000461"/>
    </source>
</evidence>
<dbReference type="InterPro" id="IPR001128">
    <property type="entry name" value="Cyt_P450"/>
</dbReference>
<dbReference type="CDD" id="cd11061">
    <property type="entry name" value="CYP67-like"/>
    <property type="match status" value="1"/>
</dbReference>
<dbReference type="AlphaFoldDB" id="A0A6A5ZEA5"/>
<dbReference type="GO" id="GO:0004497">
    <property type="term" value="F:monooxygenase activity"/>
    <property type="evidence" value="ECO:0007669"/>
    <property type="project" value="UniProtKB-KW"/>
</dbReference>
<proteinExistence type="inferred from homology"/>
<dbReference type="PROSITE" id="PS00086">
    <property type="entry name" value="CYTOCHROME_P450"/>
    <property type="match status" value="1"/>
</dbReference>
<evidence type="ECO:0000256" key="7">
    <source>
        <dbReference type="ARBA" id="ARBA00023033"/>
    </source>
</evidence>
<reference evidence="11" key="1">
    <citation type="journal article" date="2020" name="Stud. Mycol.">
        <title>101 Dothideomycetes genomes: a test case for predicting lifestyles and emergence of pathogens.</title>
        <authorList>
            <person name="Haridas S."/>
            <person name="Albert R."/>
            <person name="Binder M."/>
            <person name="Bloem J."/>
            <person name="Labutti K."/>
            <person name="Salamov A."/>
            <person name="Andreopoulos B."/>
            <person name="Baker S."/>
            <person name="Barry K."/>
            <person name="Bills G."/>
            <person name="Bluhm B."/>
            <person name="Cannon C."/>
            <person name="Castanera R."/>
            <person name="Culley D."/>
            <person name="Daum C."/>
            <person name="Ezra D."/>
            <person name="Gonzalez J."/>
            <person name="Henrissat B."/>
            <person name="Kuo A."/>
            <person name="Liang C."/>
            <person name="Lipzen A."/>
            <person name="Lutzoni F."/>
            <person name="Magnuson J."/>
            <person name="Mondo S."/>
            <person name="Nolan M."/>
            <person name="Ohm R."/>
            <person name="Pangilinan J."/>
            <person name="Park H.-J."/>
            <person name="Ramirez L."/>
            <person name="Alfaro M."/>
            <person name="Sun H."/>
            <person name="Tritt A."/>
            <person name="Yoshinaga Y."/>
            <person name="Zwiers L.-H."/>
            <person name="Turgeon B."/>
            <person name="Goodwin S."/>
            <person name="Spatafora J."/>
            <person name="Crous P."/>
            <person name="Grigoriev I."/>
        </authorList>
    </citation>
    <scope>NUCLEOTIDE SEQUENCE</scope>
    <source>
        <strain evidence="11">CBS 627.86</strain>
    </source>
</reference>
<evidence type="ECO:0000313" key="11">
    <source>
        <dbReference type="EMBL" id="KAF2116791.1"/>
    </source>
</evidence>
<dbReference type="Pfam" id="PF00067">
    <property type="entry name" value="p450"/>
    <property type="match status" value="1"/>
</dbReference>
<sequence length="537" mass="60903">MASLPIRDIAALILSTTAVFGILWLVVLCTYRLWFNPLAKFPGPFWAKVTNLYAAYHSWRGDLHLDMLRCHQTYGMRRTASEDLVLNAFLGNYVRYGPDRLIFNTAESLKDTYSFGKKVKKCKGYLTMMHRVPNTLTQRDKLMHAKQRRLLSRGFSDAALRSYEGIIDLHVQRFLRCFDAEPQSTDWSTPKNMSDLSDFVTFDITLDVVYDSQSDMLTKPDNRHMLPTIHESNIRVGVLMPLWYLKGTYLERFIFPRSILARYTFLSFVKALLKSKAEAKSEATAAKDIYSILKGSDEREGLGTNEIAAESTNLVVAGFDTTSTTLSAFFFYLARNPSAYKAATSEVRAVFRNPADLRNRALFPKLIYLRACIDESMRMAPPVPSALFREIEPDGTIIDGHFIPPGCDVGTPIYSIHHNTAYFPDPYVFYPERWVVHADERNRDAVERGQSAFTPFSIGPRSCIGKSLALSVLQSILASVLFHYDFRVAEGELGRVGEGDGGSREWGRGRPGEYQLYDHLTASRLGPFIQFRKCTLN</sequence>
<keyword evidence="3 8" id="KW-0349">Heme</keyword>
<keyword evidence="6 8" id="KW-0408">Iron</keyword>
<name>A0A6A5ZEA5_9PLEO</name>
<evidence type="ECO:0000256" key="2">
    <source>
        <dbReference type="ARBA" id="ARBA00010617"/>
    </source>
</evidence>
<dbReference type="PRINTS" id="PR00463">
    <property type="entry name" value="EP450I"/>
</dbReference>
<feature type="binding site" description="axial binding residue" evidence="8">
    <location>
        <position position="463"/>
    </location>
    <ligand>
        <name>heme</name>
        <dbReference type="ChEBI" id="CHEBI:30413"/>
    </ligand>
    <ligandPart>
        <name>Fe</name>
        <dbReference type="ChEBI" id="CHEBI:18248"/>
    </ligandPart>
</feature>
<gene>
    <name evidence="11" type="ORF">BDV96DRAFT_518892</name>
</gene>
<dbReference type="GO" id="GO:0005506">
    <property type="term" value="F:iron ion binding"/>
    <property type="evidence" value="ECO:0007669"/>
    <property type="project" value="InterPro"/>
</dbReference>
<keyword evidence="10" id="KW-0812">Transmembrane</keyword>
<dbReference type="InterPro" id="IPR050121">
    <property type="entry name" value="Cytochrome_P450_monoxygenase"/>
</dbReference>
<keyword evidence="10" id="KW-0472">Membrane</keyword>
<comment type="cofactor">
    <cofactor evidence="1 8">
        <name>heme</name>
        <dbReference type="ChEBI" id="CHEBI:30413"/>
    </cofactor>
</comment>
<keyword evidence="4 8" id="KW-0479">Metal-binding</keyword>
<keyword evidence="10" id="KW-1133">Transmembrane helix</keyword>
<dbReference type="InterPro" id="IPR017972">
    <property type="entry name" value="Cyt_P450_CS"/>
</dbReference>
<dbReference type="SUPFAM" id="SSF48264">
    <property type="entry name" value="Cytochrome P450"/>
    <property type="match status" value="1"/>
</dbReference>
<evidence type="ECO:0000256" key="4">
    <source>
        <dbReference type="ARBA" id="ARBA00022723"/>
    </source>
</evidence>
<evidence type="ECO:0000256" key="1">
    <source>
        <dbReference type="ARBA" id="ARBA00001971"/>
    </source>
</evidence>
<dbReference type="GO" id="GO:0020037">
    <property type="term" value="F:heme binding"/>
    <property type="evidence" value="ECO:0007669"/>
    <property type="project" value="InterPro"/>
</dbReference>
<organism evidence="11 12">
    <name type="scientific">Lophiotrema nucula</name>
    <dbReference type="NCBI Taxonomy" id="690887"/>
    <lineage>
        <taxon>Eukaryota</taxon>
        <taxon>Fungi</taxon>
        <taxon>Dikarya</taxon>
        <taxon>Ascomycota</taxon>
        <taxon>Pezizomycotina</taxon>
        <taxon>Dothideomycetes</taxon>
        <taxon>Pleosporomycetidae</taxon>
        <taxon>Pleosporales</taxon>
        <taxon>Lophiotremataceae</taxon>
        <taxon>Lophiotrema</taxon>
    </lineage>
</organism>
<evidence type="ECO:0000256" key="8">
    <source>
        <dbReference type="PIRSR" id="PIRSR602401-1"/>
    </source>
</evidence>
<dbReference type="InterPro" id="IPR002401">
    <property type="entry name" value="Cyt_P450_E_grp-I"/>
</dbReference>
<comment type="similarity">
    <text evidence="2 9">Belongs to the cytochrome P450 family.</text>
</comment>
<dbReference type="GO" id="GO:0016705">
    <property type="term" value="F:oxidoreductase activity, acting on paired donors, with incorporation or reduction of molecular oxygen"/>
    <property type="evidence" value="ECO:0007669"/>
    <property type="project" value="InterPro"/>
</dbReference>
<feature type="transmembrane region" description="Helical" evidence="10">
    <location>
        <begin position="12"/>
        <end position="34"/>
    </location>
</feature>
<evidence type="ECO:0000256" key="5">
    <source>
        <dbReference type="ARBA" id="ARBA00023002"/>
    </source>
</evidence>
<dbReference type="PANTHER" id="PTHR24305">
    <property type="entry name" value="CYTOCHROME P450"/>
    <property type="match status" value="1"/>
</dbReference>
<dbReference type="EMBL" id="ML977320">
    <property type="protein sequence ID" value="KAF2116791.1"/>
    <property type="molecule type" value="Genomic_DNA"/>
</dbReference>
<dbReference type="InterPro" id="IPR036396">
    <property type="entry name" value="Cyt_P450_sf"/>
</dbReference>
<evidence type="ECO:0000313" key="12">
    <source>
        <dbReference type="Proteomes" id="UP000799770"/>
    </source>
</evidence>
<dbReference type="PRINTS" id="PR00385">
    <property type="entry name" value="P450"/>
</dbReference>
<evidence type="ECO:0000256" key="10">
    <source>
        <dbReference type="SAM" id="Phobius"/>
    </source>
</evidence>